<feature type="compositionally biased region" description="Pro residues" evidence="10">
    <location>
        <begin position="351"/>
        <end position="371"/>
    </location>
</feature>
<evidence type="ECO:0000256" key="2">
    <source>
        <dbReference type="ARBA" id="ARBA00022518"/>
    </source>
</evidence>
<reference evidence="13" key="1">
    <citation type="journal article" date="2014" name="J. Virol.">
        <title>Isolation and characterization of a novel alphaherpesvirus in fruit bats.</title>
        <authorList>
            <person name="Sasaki M."/>
            <person name="Setiyono A."/>
            <person name="Handharyani E."/>
            <person name="Kobayashi S."/>
            <person name="Rahmadani I."/>
            <person name="Taha S."/>
            <person name="Adiani S."/>
            <person name="Subangkit M."/>
            <person name="Nakamura I."/>
            <person name="Sawa H."/>
            <person name="Kimura T."/>
        </authorList>
    </citation>
    <scope>NUCLEOTIDE SEQUENCE [LARGE SCALE GENOMIC DNA]</scope>
</reference>
<feature type="compositionally biased region" description="Acidic residues" evidence="10">
    <location>
        <begin position="250"/>
        <end position="267"/>
    </location>
</feature>
<dbReference type="KEGG" id="vg:19621683"/>
<dbReference type="Pfam" id="PF02867">
    <property type="entry name" value="Ribonuc_red_lgC"/>
    <property type="match status" value="1"/>
</dbReference>
<gene>
    <name evidence="12" type="primary">UL39</name>
    <name evidence="8" type="synonym">RIR1</name>
</gene>
<feature type="compositionally biased region" description="Low complexity" evidence="10">
    <location>
        <begin position="161"/>
        <end position="177"/>
    </location>
</feature>
<dbReference type="GO" id="GO:0006260">
    <property type="term" value="P:DNA replication"/>
    <property type="evidence" value="ECO:0007669"/>
    <property type="project" value="UniProtKB-KW"/>
</dbReference>
<comment type="function">
    <text evidence="9">Provides the precursors necessary for DNA synthesis. Catalyzes the biosynthesis of deoxyribonucleotides from the corresponding ribonucleotides.</text>
</comment>
<feature type="binding site" evidence="8">
    <location>
        <position position="718"/>
    </location>
    <ligand>
        <name>substrate</name>
    </ligand>
</feature>
<evidence type="ECO:0000256" key="8">
    <source>
        <dbReference type="HAMAP-Rule" id="MF_04026"/>
    </source>
</evidence>
<dbReference type="GO" id="GO:0009263">
    <property type="term" value="P:deoxyribonucleotide biosynthetic process"/>
    <property type="evidence" value="ECO:0007669"/>
    <property type="project" value="UniProtKB-KW"/>
</dbReference>
<keyword evidence="3" id="KW-0235">DNA replication</keyword>
<dbReference type="UniPathway" id="UPA00326"/>
<feature type="site" description="Important for hydrogen atom transfer" evidence="8">
    <location>
        <position position="688"/>
    </location>
</feature>
<dbReference type="GeneID" id="19621683"/>
<comment type="catalytic activity">
    <reaction evidence="8 9">
        <text>a 2'-deoxyribonucleoside 5'-diphosphate + [thioredoxin]-disulfide + H2O = a ribonucleoside 5'-diphosphate + [thioredoxin]-dithiol</text>
        <dbReference type="Rhea" id="RHEA:23252"/>
        <dbReference type="Rhea" id="RHEA-COMP:10698"/>
        <dbReference type="Rhea" id="RHEA-COMP:10700"/>
        <dbReference type="ChEBI" id="CHEBI:15377"/>
        <dbReference type="ChEBI" id="CHEBI:29950"/>
        <dbReference type="ChEBI" id="CHEBI:50058"/>
        <dbReference type="ChEBI" id="CHEBI:57930"/>
        <dbReference type="ChEBI" id="CHEBI:73316"/>
        <dbReference type="EC" id="1.17.4.1"/>
    </reaction>
</comment>
<feature type="binding site" evidence="8">
    <location>
        <position position="672"/>
    </location>
    <ligand>
        <name>substrate</name>
    </ligand>
</feature>
<dbReference type="GO" id="GO:0004748">
    <property type="term" value="F:ribonucleoside-diphosphate reductase activity, thioredoxin disulfide as acceptor"/>
    <property type="evidence" value="ECO:0007669"/>
    <property type="project" value="UniProtKB-UniRule"/>
</dbReference>
<feature type="active site" description="Proton acceptor" evidence="8">
    <location>
        <position position="897"/>
    </location>
</feature>
<evidence type="ECO:0000256" key="7">
    <source>
        <dbReference type="ARBA" id="ARBA00023157"/>
    </source>
</evidence>
<dbReference type="EMBL" id="AB825953">
    <property type="protein sequence ID" value="BAP00718.1"/>
    <property type="molecule type" value="Genomic_DNA"/>
</dbReference>
<dbReference type="Proteomes" id="UP000173965">
    <property type="component" value="Segment"/>
</dbReference>
<dbReference type="Pfam" id="PF00317">
    <property type="entry name" value="Ribonuc_red_lgN"/>
    <property type="match status" value="1"/>
</dbReference>
<comment type="similarity">
    <text evidence="1 8 9">Belongs to the ribonucleoside diphosphate reductase large chain family.</text>
</comment>
<dbReference type="PANTHER" id="PTHR11573:SF6">
    <property type="entry name" value="RIBONUCLEOSIDE-DIPHOSPHATE REDUCTASE LARGE SUBUNIT"/>
    <property type="match status" value="1"/>
</dbReference>
<evidence type="ECO:0000256" key="3">
    <source>
        <dbReference type="ARBA" id="ARBA00022705"/>
    </source>
</evidence>
<keyword evidence="6 8" id="KW-0560">Oxidoreductase</keyword>
<feature type="site" description="Interacts with thioredoxin/glutaredoxin" evidence="8">
    <location>
        <position position="1238"/>
    </location>
</feature>
<feature type="site" description="Important for electron transfer" evidence="8">
    <location>
        <position position="1217"/>
    </location>
</feature>
<feature type="binding site" evidence="8">
    <location>
        <begin position="897"/>
        <end position="901"/>
    </location>
    <ligand>
        <name>substrate</name>
    </ligand>
</feature>
<keyword evidence="5 8" id="KW-0067">ATP-binding</keyword>
<feature type="active site" description="Cysteine radical intermediate" evidence="8">
    <location>
        <position position="899"/>
    </location>
</feature>
<feature type="site" description="Important for electron transfer" evidence="8">
    <location>
        <position position="1218"/>
    </location>
</feature>
<evidence type="ECO:0000259" key="11">
    <source>
        <dbReference type="PROSITE" id="PS00089"/>
    </source>
</evidence>
<dbReference type="SUPFAM" id="SSF51998">
    <property type="entry name" value="PFL-like glycyl radical enzymes"/>
    <property type="match status" value="1"/>
</dbReference>
<dbReference type="EC" id="1.17.4.1" evidence="8"/>
<feature type="region of interest" description="Disordered" evidence="10">
    <location>
        <begin position="1"/>
        <end position="34"/>
    </location>
</feature>
<feature type="compositionally biased region" description="Pro residues" evidence="10">
    <location>
        <begin position="141"/>
        <end position="160"/>
    </location>
</feature>
<organism evidence="12 13">
    <name type="scientific">Pteropodid alphaherpesvirus 1</name>
    <dbReference type="NCBI Taxonomy" id="1343901"/>
    <lineage>
        <taxon>Viruses</taxon>
        <taxon>Duplodnaviria</taxon>
        <taxon>Heunggongvirae</taxon>
        <taxon>Peploviricota</taxon>
        <taxon>Herviviricetes</taxon>
        <taxon>Herpesvirales</taxon>
        <taxon>Orthoherpesviridae</taxon>
        <taxon>Alphaherpesvirinae</taxon>
        <taxon>Simplexvirus</taxon>
        <taxon>Simplexvirus pteropodidalpha1</taxon>
    </lineage>
</organism>
<evidence type="ECO:0000256" key="6">
    <source>
        <dbReference type="ARBA" id="ARBA00023002"/>
    </source>
</evidence>
<protein>
    <recommendedName>
        <fullName evidence="8">Ribonucleoside-diphosphate reductase large subunit</fullName>
        <shortName evidence="8">R1</shortName>
        <ecNumber evidence="8">1.17.4.1</ecNumber>
    </recommendedName>
    <alternativeName>
        <fullName evidence="8">Ribonucleotide reductase large subunit</fullName>
    </alternativeName>
</protein>
<dbReference type="HAMAP" id="MF_04026">
    <property type="entry name" value="HSV_RIR1"/>
    <property type="match status" value="1"/>
</dbReference>
<feature type="compositionally biased region" description="Low complexity" evidence="10">
    <location>
        <begin position="25"/>
        <end position="34"/>
    </location>
</feature>
<feature type="region of interest" description="Disordered" evidence="10">
    <location>
        <begin position="134"/>
        <end position="384"/>
    </location>
</feature>
<comment type="function">
    <text evidence="8">Ribonucleoside-diphosphate reductase holoenzyme provides the precursors necessary for viral DNA synthesis. Allows virus growth in non-dividing cells, as well as reactivation from latency in infected hosts. Catalyzes the biosynthesis of deoxyribonucleotides from the corresponding ribonucleotides.</text>
</comment>
<keyword evidence="4 8" id="KW-0547">Nucleotide-binding</keyword>
<dbReference type="NCBIfam" id="TIGR02506">
    <property type="entry name" value="NrdE_NrdA"/>
    <property type="match status" value="1"/>
</dbReference>
<keyword evidence="9" id="KW-0215">Deoxyribonucleotide synthesis</keyword>
<dbReference type="GO" id="GO:0016032">
    <property type="term" value="P:viral process"/>
    <property type="evidence" value="ECO:0007669"/>
    <property type="project" value="UniProtKB-UniRule"/>
</dbReference>
<proteinExistence type="inferred from homology"/>
<feature type="compositionally biased region" description="Acidic residues" evidence="10">
    <location>
        <begin position="309"/>
        <end position="319"/>
    </location>
</feature>
<name>A0A060PYA7_9ALPH</name>
<feature type="compositionally biased region" description="Low complexity" evidence="10">
    <location>
        <begin position="268"/>
        <end position="288"/>
    </location>
</feature>
<dbReference type="InterPro" id="IPR039718">
    <property type="entry name" value="Rrm1"/>
</dbReference>
<dbReference type="Gene3D" id="3.20.70.20">
    <property type="match status" value="1"/>
</dbReference>
<dbReference type="PRINTS" id="PR01183">
    <property type="entry name" value="RIBORDTASEM1"/>
</dbReference>
<sequence length="1243" mass="137219">MASFPNASNNQRSARTFKRPRRMEPSAAGAGPSNPASGSGYFFFCDRASNVTVVPPVVPDGMACHISNSHFIQCGSNCMMIVDGSASCPPVVYRPTPPVAQPFPPSSVTVTSRQHGENSRTTAVVFTEHASGAGAISSAAPPSPPKLTKPANPPASPTPAYPSTTSLSSTTASSWTPLYSRPRSGDSESSTESEWEDEDADTRPRGGADSEFYLDFSTKKWQPEPNQGKDAASHPNPEAPMESAIKSESESEANTDSDSDSNSESESDAGATGETALAAGPTPTANPTSGCESESETETESLCDATLLSEDEFGSDEDFLVALPHPPDAGQCCSLSTSGPTSADDRQSSGNPPPAKPPRCPESPLAQPPTCPEAAAAHSDAACQTTNPALDEEEARYEAVDIVIPSTPVLDALDIQFGMPRRLKFPVPPDPTHENVTAVVKFLKLRRKYEPLVFLEYFYQCAHRVEETAGPQSFARQPFLSRSEFGLLRYALSELQGLFMDVPQIPVNIHRPFAFSNYITTLVNKFKPLVRRSEKLYQILGLLVHLRIRTRAASFREWMQSPDVKLDAELVKQLHTHERRLLDFFEGLEYGPARRFMERGLQSALKYEEFYLRPFGGYSLESVNQMYTRIAGFLACHATDCQQLIFGRPATWFELFLYFFQYLYDHKIVPSTPAMLNLGRRNYYTSSCYLVNPQTTTNKATLDALTHNVKDILAQRGGVGLCLQSFNDAHRKQASLMPALKVLDSLVAAYNHASRRPTGVCVYIEPWHSDIMSILRMKGVLAGEEAQRCDNLFSALWMPDLFFKRLIRHLEGETGVLWTLFDKAESMALSDFHGQEFENLYEVYEQMGLGNPMPIQDVAFAIVRSAATTGSPFIMFKDAVNRHYIYDTQGAAISGSNLCTEIVHPADKDSSGVCNLGSVNLAACVVDGVFSFDQLRQAVQACVLMVNVMIDCASQPTIQCRRGHDRFRSMGIGMQGLHTAALMLGLDMTSEAFRELNKHIAEVMLLAAMKTSNGLCRHGAEPFAEFGKSMYRAGRFHWERFPDAKPRYEGEWDLLRQSMMRFGLRNSQFIALMPTVTSSQVSEVSEGFAPLFTNMFSKVTKEGELLRPNILLLRELRKTFGGKRLLDVLDKLDSTQWSVEKALPCLAPNHPLRKFKTAFDYDQTLLIDLCADRAPYVDHSQSMTLYVSESANGTLPASTLTRLLIHAYKRGLKTGMYYCKVRKATNSGVFGGDENLVCTSCVL</sequence>
<dbReference type="PANTHER" id="PTHR11573">
    <property type="entry name" value="RIBONUCLEOSIDE-DIPHOSPHATE REDUCTASE LARGE CHAIN"/>
    <property type="match status" value="1"/>
</dbReference>
<feature type="disulfide bond" description="Redox-active" evidence="8">
    <location>
        <begin position="688"/>
        <end position="914"/>
    </location>
</feature>
<dbReference type="InterPro" id="IPR013346">
    <property type="entry name" value="NrdE_NrdA_C"/>
</dbReference>
<evidence type="ECO:0000256" key="4">
    <source>
        <dbReference type="ARBA" id="ARBA00022741"/>
    </source>
</evidence>
<keyword evidence="2 8" id="KW-0244">Early protein</keyword>
<feature type="site" description="Important for hydrogen atom transfer" evidence="8">
    <location>
        <position position="914"/>
    </location>
</feature>
<dbReference type="PROSITE" id="PS00089">
    <property type="entry name" value="RIBORED_LARGE"/>
    <property type="match status" value="1"/>
</dbReference>
<dbReference type="InterPro" id="IPR034717">
    <property type="entry name" value="HSV_RIR1"/>
</dbReference>
<dbReference type="RefSeq" id="YP_009042101.1">
    <property type="nucleotide sequence ID" value="NC_024306.1"/>
</dbReference>
<keyword evidence="7 8" id="KW-1015">Disulfide bond</keyword>
<keyword evidence="13" id="KW-1185">Reference proteome</keyword>
<feature type="binding site" evidence="8">
    <location>
        <begin position="1074"/>
        <end position="1078"/>
    </location>
    <ligand>
        <name>substrate</name>
    </ligand>
</feature>
<dbReference type="InterPro" id="IPR000788">
    <property type="entry name" value="RNR_lg_C"/>
</dbReference>
<evidence type="ECO:0000256" key="9">
    <source>
        <dbReference type="RuleBase" id="RU003410"/>
    </source>
</evidence>
<comment type="subunit">
    <text evidence="8">Heterotetramer composed of a homodimer of the large subunit (R1) and a homodimer of the small subunit (R2). Larger multisubunit protein complex are also active, composed of (R1)n(R2)n.</text>
</comment>
<feature type="compositionally biased region" description="Acidic residues" evidence="10">
    <location>
        <begin position="189"/>
        <end position="200"/>
    </location>
</feature>
<feature type="binding site" evidence="8">
    <location>
        <begin position="687"/>
        <end position="688"/>
    </location>
    <ligand>
        <name>substrate</name>
    </ligand>
</feature>
<evidence type="ECO:0000313" key="12">
    <source>
        <dbReference type="EMBL" id="BAP00718.1"/>
    </source>
</evidence>
<feature type="active site" description="Proton acceptor" evidence="8">
    <location>
        <position position="901"/>
    </location>
</feature>
<feature type="site" description="Interacts with thioredoxin/glutaredoxin" evidence="8">
    <location>
        <position position="1241"/>
    </location>
</feature>
<feature type="compositionally biased region" description="Polar residues" evidence="10">
    <location>
        <begin position="1"/>
        <end position="14"/>
    </location>
</feature>
<feature type="domain" description="Ribonucleotide reductase large subunit" evidence="11">
    <location>
        <begin position="1052"/>
        <end position="1074"/>
    </location>
</feature>
<evidence type="ECO:0000313" key="13">
    <source>
        <dbReference type="Proteomes" id="UP000173965"/>
    </source>
</evidence>
<evidence type="ECO:0000256" key="10">
    <source>
        <dbReference type="SAM" id="MobiDB-lite"/>
    </source>
</evidence>
<dbReference type="GO" id="GO:0005524">
    <property type="term" value="F:ATP binding"/>
    <property type="evidence" value="ECO:0007669"/>
    <property type="project" value="UniProtKB-UniRule"/>
</dbReference>
<dbReference type="InterPro" id="IPR013509">
    <property type="entry name" value="RNR_lsu_N"/>
</dbReference>
<evidence type="ECO:0000256" key="5">
    <source>
        <dbReference type="ARBA" id="ARBA00022840"/>
    </source>
</evidence>
<accession>A0A060PYA7</accession>
<evidence type="ECO:0000256" key="1">
    <source>
        <dbReference type="ARBA" id="ARBA00010406"/>
    </source>
</evidence>